<reference evidence="2 3" key="1">
    <citation type="submission" date="2024-09" db="EMBL/GenBank/DDBJ databases">
        <authorList>
            <person name="Sun Q."/>
            <person name="Mori K."/>
        </authorList>
    </citation>
    <scope>NUCLEOTIDE SEQUENCE [LARGE SCALE GENOMIC DNA]</scope>
    <source>
        <strain evidence="2 3">NCAIM B.02415</strain>
    </source>
</reference>
<dbReference type="Pfam" id="PF14905">
    <property type="entry name" value="OMP_b-brl_3"/>
    <property type="match status" value="1"/>
</dbReference>
<dbReference type="Gene3D" id="2.60.40.1120">
    <property type="entry name" value="Carboxypeptidase-like, regulatory domain"/>
    <property type="match status" value="1"/>
</dbReference>
<evidence type="ECO:0000259" key="1">
    <source>
        <dbReference type="Pfam" id="PF14905"/>
    </source>
</evidence>
<feature type="domain" description="Outer membrane protein beta-barrel" evidence="1">
    <location>
        <begin position="390"/>
        <end position="792"/>
    </location>
</feature>
<dbReference type="InterPro" id="IPR037066">
    <property type="entry name" value="Plug_dom_sf"/>
</dbReference>
<name>A0ABV6LA74_9SPHI</name>
<accession>A0ABV6LA74</accession>
<dbReference type="SUPFAM" id="SSF49464">
    <property type="entry name" value="Carboxypeptidase regulatory domain-like"/>
    <property type="match status" value="1"/>
</dbReference>
<keyword evidence="3" id="KW-1185">Reference proteome</keyword>
<dbReference type="InterPro" id="IPR041700">
    <property type="entry name" value="OMP_b-brl_3"/>
</dbReference>
<gene>
    <name evidence="2" type="ORF">ACFFGT_19395</name>
</gene>
<dbReference type="Pfam" id="PF13620">
    <property type="entry name" value="CarboxypepD_reg"/>
    <property type="match status" value="1"/>
</dbReference>
<evidence type="ECO:0000313" key="2">
    <source>
        <dbReference type="EMBL" id="MFC0516381.1"/>
    </source>
</evidence>
<proteinExistence type="predicted"/>
<dbReference type="SUPFAM" id="SSF56935">
    <property type="entry name" value="Porins"/>
    <property type="match status" value="1"/>
</dbReference>
<evidence type="ECO:0000313" key="3">
    <source>
        <dbReference type="Proteomes" id="UP001589828"/>
    </source>
</evidence>
<dbReference type="Proteomes" id="UP001589828">
    <property type="component" value="Unassembled WGS sequence"/>
</dbReference>
<comment type="caution">
    <text evidence="2">The sequence shown here is derived from an EMBL/GenBank/DDBJ whole genome shotgun (WGS) entry which is preliminary data.</text>
</comment>
<protein>
    <submittedName>
        <fullName evidence="2">Outer membrane beta-barrel protein</fullName>
    </submittedName>
</protein>
<dbReference type="InterPro" id="IPR008969">
    <property type="entry name" value="CarboxyPept-like_regulatory"/>
</dbReference>
<dbReference type="PANTHER" id="PTHR40980">
    <property type="entry name" value="PLUG DOMAIN-CONTAINING PROTEIN"/>
    <property type="match status" value="1"/>
</dbReference>
<dbReference type="RefSeq" id="WP_377024167.1">
    <property type="nucleotide sequence ID" value="NZ_JBHLTS010000054.1"/>
</dbReference>
<dbReference type="Gene3D" id="2.170.130.10">
    <property type="entry name" value="TonB-dependent receptor, plug domain"/>
    <property type="match status" value="1"/>
</dbReference>
<dbReference type="EMBL" id="JBHLTS010000054">
    <property type="protein sequence ID" value="MFC0516381.1"/>
    <property type="molecule type" value="Genomic_DNA"/>
</dbReference>
<dbReference type="PANTHER" id="PTHR40980:SF4">
    <property type="entry name" value="TONB-DEPENDENT RECEPTOR-LIKE BETA-BARREL DOMAIN-CONTAINING PROTEIN"/>
    <property type="match status" value="1"/>
</dbReference>
<organism evidence="2 3">
    <name type="scientific">Mucilaginibacter angelicae</name>
    <dbReference type="NCBI Taxonomy" id="869718"/>
    <lineage>
        <taxon>Bacteria</taxon>
        <taxon>Pseudomonadati</taxon>
        <taxon>Bacteroidota</taxon>
        <taxon>Sphingobacteriia</taxon>
        <taxon>Sphingobacteriales</taxon>
        <taxon>Sphingobacteriaceae</taxon>
        <taxon>Mucilaginibacter</taxon>
    </lineage>
</organism>
<sequence>MPNNFLISKVFKIIAFIVLFSNTYLAYAQNSLKGTVKGVVVDERKSPLPSLTITLRSQVDSSSHFNSSSSETGAFSIGVRQEGAYTLKISLLGYETAIRKNILVDAHNPVVDLGVIKLNPSVKMLSTVNVTAQKPLIERRADKTIINLNSTITTPSVMELFNQLPGVQVDPSDQINLNGRDVKIYIDGKATPLSSEALASLLKGMSPTSIQKIELIAHPSSKYDAAGSGGIINIVRKKNKKDGLNGTVYGGIGQGEYAKYSGGLNLNYKGKSYNIFVNTDNSFNKYFVNNELRTQFFDNANLTGQSTAFINSVRKNRTYTPNVGIDFYFTQKTTLSLSVYDGITIFNKDAHSHTTGVDANLSQTNPTSFDNLVKTNSNNFSSSAHLASELDTAGKELSADLDYYRYTNNSTQNNVNSVFDTLGTSLSNAMSLFDQDRNFSIYSAKVDYTQPIKKDATLELGLKSSYVRSNNSNRFFNLTGNDYIQDDSQNDFFRYSENINAFYATYNKTNKKFSYQFGVRGENTWGKGEQLQTGQVFNRNYFQLFPSMYFNYKFKGGHGLNLSADKKTDRPTYENLNPLIRIINSDNYLQGNPNLQPVISYNTSLTYSFKDALYATFNYSFNKHDFIYLTVPFDSTGIATTLPENNKHSQYFSFILAYTKQIKPWWFTSTNIRLAQQSFTTGGADNSGLNTSGMLSFNFDTYNSFALSKRFTFLTLVRYRGKSIERNVTNDPYVQFTTGLRQLIFGTRGSLSFNLTDVFHTYKSKYVQNSPLIRQYWNNHYEATVGRLSFTYNFGGKVKKIKSGDPAEDEKKRTNIKEN</sequence>